<name>A0ABV2T4Y8_9BACT</name>
<evidence type="ECO:0000313" key="4">
    <source>
        <dbReference type="EMBL" id="MET6998097.1"/>
    </source>
</evidence>
<dbReference type="InterPro" id="IPR025722">
    <property type="entry name" value="TetR"/>
</dbReference>
<dbReference type="EMBL" id="JBEXAC010000001">
    <property type="protein sequence ID" value="MET6998097.1"/>
    <property type="molecule type" value="Genomic_DNA"/>
</dbReference>
<dbReference type="Pfam" id="PF00440">
    <property type="entry name" value="TetR_N"/>
    <property type="match status" value="1"/>
</dbReference>
<evidence type="ECO:0000256" key="1">
    <source>
        <dbReference type="ARBA" id="ARBA00023125"/>
    </source>
</evidence>
<dbReference type="SUPFAM" id="SSF46689">
    <property type="entry name" value="Homeodomain-like"/>
    <property type="match status" value="1"/>
</dbReference>
<dbReference type="PRINTS" id="PR00455">
    <property type="entry name" value="HTHTETR"/>
</dbReference>
<evidence type="ECO:0000313" key="5">
    <source>
        <dbReference type="Proteomes" id="UP001549749"/>
    </source>
</evidence>
<evidence type="ECO:0000259" key="3">
    <source>
        <dbReference type="PROSITE" id="PS50977"/>
    </source>
</evidence>
<dbReference type="Gene3D" id="1.10.357.10">
    <property type="entry name" value="Tetracycline Repressor, domain 2"/>
    <property type="match status" value="1"/>
</dbReference>
<dbReference type="Proteomes" id="UP001549749">
    <property type="component" value="Unassembled WGS sequence"/>
</dbReference>
<feature type="DNA-binding region" description="H-T-H motif" evidence="2">
    <location>
        <begin position="24"/>
        <end position="43"/>
    </location>
</feature>
<dbReference type="InterPro" id="IPR050624">
    <property type="entry name" value="HTH-type_Tx_Regulator"/>
</dbReference>
<keyword evidence="1 2" id="KW-0238">DNA-binding</keyword>
<gene>
    <name evidence="4" type="ORF">ABR189_11980</name>
</gene>
<dbReference type="InterPro" id="IPR001647">
    <property type="entry name" value="HTH_TetR"/>
</dbReference>
<dbReference type="PANTHER" id="PTHR43479">
    <property type="entry name" value="ACREF/ENVCD OPERON REPRESSOR-RELATED"/>
    <property type="match status" value="1"/>
</dbReference>
<dbReference type="InterPro" id="IPR009057">
    <property type="entry name" value="Homeodomain-like_sf"/>
</dbReference>
<accession>A0ABV2T4Y8</accession>
<dbReference type="PANTHER" id="PTHR43479:SF12">
    <property type="entry name" value="TRANSCRIPTIONAL REGULATORY PROTEIN"/>
    <property type="match status" value="1"/>
</dbReference>
<dbReference type="RefSeq" id="WP_354660732.1">
    <property type="nucleotide sequence ID" value="NZ_JBEXAC010000001.1"/>
</dbReference>
<proteinExistence type="predicted"/>
<sequence length="204" mass="23601">MDTKERILKTATELYNSQGVTTITSRHIAAKMGISPGNLHYHFKHTDEIVKTLYDRLSIDFDMLVLAMESLDHVDLHTIRDFINRSCELVYKYRFIFLHFVEISLRIPAIRKDYFALTQRREQEFLSIFGKLKASGVFREDLPEDVLQTLVTQIFIVGDFWLSNNELTLKLKGSKAIAHYSNIFSNMFYPYLSVPASLSGHSEA</sequence>
<evidence type="ECO:0000256" key="2">
    <source>
        <dbReference type="PROSITE-ProRule" id="PRU00335"/>
    </source>
</evidence>
<reference evidence="4 5" key="1">
    <citation type="submission" date="2024-06" db="EMBL/GenBank/DDBJ databases">
        <title>Chitinophaga defluvii sp. nov., isolated from municipal sewage.</title>
        <authorList>
            <person name="Zhang L."/>
        </authorList>
    </citation>
    <scope>NUCLEOTIDE SEQUENCE [LARGE SCALE GENOMIC DNA]</scope>
    <source>
        <strain evidence="4 5">H8</strain>
    </source>
</reference>
<feature type="domain" description="HTH tetR-type" evidence="3">
    <location>
        <begin position="1"/>
        <end position="61"/>
    </location>
</feature>
<dbReference type="PROSITE" id="PS50977">
    <property type="entry name" value="HTH_TETR_2"/>
    <property type="match status" value="1"/>
</dbReference>
<keyword evidence="5" id="KW-1185">Reference proteome</keyword>
<comment type="caution">
    <text evidence="4">The sequence shown here is derived from an EMBL/GenBank/DDBJ whole genome shotgun (WGS) entry which is preliminary data.</text>
</comment>
<organism evidence="4 5">
    <name type="scientific">Chitinophaga defluvii</name>
    <dbReference type="NCBI Taxonomy" id="3163343"/>
    <lineage>
        <taxon>Bacteria</taxon>
        <taxon>Pseudomonadati</taxon>
        <taxon>Bacteroidota</taxon>
        <taxon>Chitinophagia</taxon>
        <taxon>Chitinophagales</taxon>
        <taxon>Chitinophagaceae</taxon>
        <taxon>Chitinophaga</taxon>
    </lineage>
</organism>
<dbReference type="Pfam" id="PF13972">
    <property type="entry name" value="TetR"/>
    <property type="match status" value="1"/>
</dbReference>
<protein>
    <submittedName>
        <fullName evidence="4">TetR/AcrR family transcriptional regulator</fullName>
    </submittedName>
</protein>